<keyword evidence="11" id="KW-1185">Reference proteome</keyword>
<dbReference type="EC" id="3.4.24.-" evidence="10"/>
<evidence type="ECO:0000256" key="4">
    <source>
        <dbReference type="ARBA" id="ARBA00022723"/>
    </source>
</evidence>
<dbReference type="SUPFAM" id="SSF55486">
    <property type="entry name" value="Metalloproteases ('zincins'), catalytic domain"/>
    <property type="match status" value="1"/>
</dbReference>
<accession>A0A1U7CVA7</accession>
<dbReference type="InterPro" id="IPR042089">
    <property type="entry name" value="Peptidase_M13_dom_2"/>
</dbReference>
<dbReference type="GO" id="GO:0046872">
    <property type="term" value="F:metal ion binding"/>
    <property type="evidence" value="ECO:0007669"/>
    <property type="project" value="UniProtKB-KW"/>
</dbReference>
<dbReference type="KEGG" id="pbor:BSF38_04367"/>
<dbReference type="CDD" id="cd08662">
    <property type="entry name" value="M13"/>
    <property type="match status" value="1"/>
</dbReference>
<dbReference type="Gene3D" id="1.10.1380.10">
    <property type="entry name" value="Neutral endopeptidase , domain2"/>
    <property type="match status" value="1"/>
</dbReference>
<evidence type="ECO:0000256" key="5">
    <source>
        <dbReference type="ARBA" id="ARBA00022801"/>
    </source>
</evidence>
<keyword evidence="4" id="KW-0479">Metal-binding</keyword>
<dbReference type="PROSITE" id="PS51885">
    <property type="entry name" value="NEPRILYSIN"/>
    <property type="match status" value="1"/>
</dbReference>
<keyword evidence="6" id="KW-0862">Zinc</keyword>
<sequence>MVGLALVGAVAASKAEASDPAAPRSGVESTGFDKEVRPQDDFFRYVNGGWIKKTEIPPDQARWGSFNKLIDESEANLRAIIEEAAKADAPAGSEARKIGDLFKSFMNEAKADDLGFKPVEADIHRIFAAGGKAEFLRVLASLQREGASGLFGVYVDNDAKQSDRYIVYLGQGGLSLPDESYYRDPKFQPIRDKFVAHIEKIAKLADAPDPKDAAARVLAVETRIAKHHWDRVKRRDRTLTYNKKTLKELQALAPGIDWASYFKAIGAPDLAEVIVSEPDYFTALAKLLDEVPLDDWKIWLAWRVVHDAAPLLSKPFVDENFEFYSKTLSGAPEIRPRWKRGVDLISGAMGEAVGKLYVEKHFPPAAKARMKELVGNLVAAYREDIGTLDWMSPETRKKALDKMGKFTPKIGYPDTWRDYSKLEIKGDDLLGDVRRAEAFEIARNFNKLGKPIDRSEWAMTPHTVNAYYNPSMNEIVFPAAILQPPFFDMNADDAVNYGAIGAVIGHEIGHGFDDQGSKSDGDGNLVNWWTDSDRKEFDARAKMLIDQYSGFEPLQLPGQKVNGALTIGENIGDLGGLTIAYKAYKRSLDGKEAPVIDGLTGDQRFFLGWAQAWRGKIRDADLARRLATDPHSPAEFRCNGVLRNMPEFYAAFGVKEGDKLWLPPAERVRIW</sequence>
<evidence type="ECO:0000259" key="9">
    <source>
        <dbReference type="Pfam" id="PF05649"/>
    </source>
</evidence>
<dbReference type="InterPro" id="IPR018497">
    <property type="entry name" value="Peptidase_M13_C"/>
</dbReference>
<dbReference type="GO" id="GO:0016485">
    <property type="term" value="P:protein processing"/>
    <property type="evidence" value="ECO:0007669"/>
    <property type="project" value="TreeGrafter"/>
</dbReference>
<dbReference type="GO" id="GO:0004222">
    <property type="term" value="F:metalloendopeptidase activity"/>
    <property type="evidence" value="ECO:0007669"/>
    <property type="project" value="InterPro"/>
</dbReference>
<dbReference type="Gene3D" id="3.40.390.10">
    <property type="entry name" value="Collagenase (Catalytic Domain)"/>
    <property type="match status" value="1"/>
</dbReference>
<evidence type="ECO:0000313" key="11">
    <source>
        <dbReference type="Proteomes" id="UP000186309"/>
    </source>
</evidence>
<dbReference type="RefSeq" id="WP_076349191.1">
    <property type="nucleotide sequence ID" value="NZ_CP019082.1"/>
</dbReference>
<evidence type="ECO:0000256" key="3">
    <source>
        <dbReference type="ARBA" id="ARBA00022670"/>
    </source>
</evidence>
<dbReference type="PANTHER" id="PTHR11733:SF167">
    <property type="entry name" value="FI17812P1-RELATED"/>
    <property type="match status" value="1"/>
</dbReference>
<comment type="similarity">
    <text evidence="2">Belongs to the peptidase M13 family.</text>
</comment>
<dbReference type="GO" id="GO:0005886">
    <property type="term" value="C:plasma membrane"/>
    <property type="evidence" value="ECO:0007669"/>
    <property type="project" value="TreeGrafter"/>
</dbReference>
<evidence type="ECO:0000256" key="2">
    <source>
        <dbReference type="ARBA" id="ARBA00007357"/>
    </source>
</evidence>
<protein>
    <submittedName>
        <fullName evidence="10">Neutral endopeptidase</fullName>
        <ecNumber evidence="10">3.4.24.-</ecNumber>
    </submittedName>
</protein>
<dbReference type="InterPro" id="IPR000718">
    <property type="entry name" value="Peptidase_M13"/>
</dbReference>
<dbReference type="PRINTS" id="PR00786">
    <property type="entry name" value="NEPRILYSIN"/>
</dbReference>
<gene>
    <name evidence="10" type="primary">pepO</name>
    <name evidence="10" type="ORF">BSF38_04367</name>
</gene>
<dbReference type="OrthoDB" id="9775677at2"/>
<reference evidence="11" key="1">
    <citation type="submission" date="2016-12" db="EMBL/GenBank/DDBJ databases">
        <title>Comparative genomics of four Isosphaeraceae planctomycetes: a common pool of plasmids and glycoside hydrolase genes.</title>
        <authorList>
            <person name="Ivanova A."/>
        </authorList>
    </citation>
    <scope>NUCLEOTIDE SEQUENCE [LARGE SCALE GENOMIC DNA]</scope>
    <source>
        <strain evidence="11">PX4</strain>
    </source>
</reference>
<keyword evidence="3" id="KW-0645">Protease</keyword>
<comment type="cofactor">
    <cofactor evidence="1">
        <name>Zn(2+)</name>
        <dbReference type="ChEBI" id="CHEBI:29105"/>
    </cofactor>
</comment>
<keyword evidence="5 10" id="KW-0378">Hydrolase</keyword>
<feature type="domain" description="Peptidase M13 C-terminal" evidence="8">
    <location>
        <begin position="465"/>
        <end position="667"/>
    </location>
</feature>
<dbReference type="AlphaFoldDB" id="A0A1U7CVA7"/>
<keyword evidence="7" id="KW-0482">Metalloprotease</keyword>
<dbReference type="Pfam" id="PF05649">
    <property type="entry name" value="Peptidase_M13_N"/>
    <property type="match status" value="1"/>
</dbReference>
<evidence type="ECO:0000259" key="8">
    <source>
        <dbReference type="Pfam" id="PF01431"/>
    </source>
</evidence>
<evidence type="ECO:0000313" key="10">
    <source>
        <dbReference type="EMBL" id="APW62813.1"/>
    </source>
</evidence>
<dbReference type="InterPro" id="IPR008753">
    <property type="entry name" value="Peptidase_M13_N"/>
</dbReference>
<dbReference type="InterPro" id="IPR024079">
    <property type="entry name" value="MetalloPept_cat_dom_sf"/>
</dbReference>
<dbReference type="Pfam" id="PF01431">
    <property type="entry name" value="Peptidase_M13"/>
    <property type="match status" value="1"/>
</dbReference>
<evidence type="ECO:0000256" key="1">
    <source>
        <dbReference type="ARBA" id="ARBA00001947"/>
    </source>
</evidence>
<organism evidence="10 11">
    <name type="scientific">Paludisphaera borealis</name>
    <dbReference type="NCBI Taxonomy" id="1387353"/>
    <lineage>
        <taxon>Bacteria</taxon>
        <taxon>Pseudomonadati</taxon>
        <taxon>Planctomycetota</taxon>
        <taxon>Planctomycetia</taxon>
        <taxon>Isosphaerales</taxon>
        <taxon>Isosphaeraceae</taxon>
        <taxon>Paludisphaera</taxon>
    </lineage>
</organism>
<dbReference type="EMBL" id="CP019082">
    <property type="protein sequence ID" value="APW62813.1"/>
    <property type="molecule type" value="Genomic_DNA"/>
</dbReference>
<evidence type="ECO:0000256" key="6">
    <source>
        <dbReference type="ARBA" id="ARBA00022833"/>
    </source>
</evidence>
<feature type="domain" description="Peptidase M13 N-terminal" evidence="9">
    <location>
        <begin position="38"/>
        <end position="413"/>
    </location>
</feature>
<proteinExistence type="inferred from homology"/>
<name>A0A1U7CVA7_9BACT</name>
<dbReference type="PANTHER" id="PTHR11733">
    <property type="entry name" value="ZINC METALLOPROTEASE FAMILY M13 NEPRILYSIN-RELATED"/>
    <property type="match status" value="1"/>
</dbReference>
<dbReference type="Proteomes" id="UP000186309">
    <property type="component" value="Chromosome"/>
</dbReference>
<evidence type="ECO:0000256" key="7">
    <source>
        <dbReference type="ARBA" id="ARBA00023049"/>
    </source>
</evidence>
<dbReference type="STRING" id="1387353.BSF38_04367"/>